<evidence type="ECO:0000256" key="3">
    <source>
        <dbReference type="ARBA" id="ARBA00022452"/>
    </source>
</evidence>
<keyword evidence="7" id="KW-0998">Cell outer membrane</keyword>
<evidence type="ECO:0000256" key="4">
    <source>
        <dbReference type="ARBA" id="ARBA00022692"/>
    </source>
</evidence>
<evidence type="ECO:0000256" key="6">
    <source>
        <dbReference type="ARBA" id="ARBA00023136"/>
    </source>
</evidence>
<evidence type="ECO:0000256" key="2">
    <source>
        <dbReference type="ARBA" id="ARBA00022448"/>
    </source>
</evidence>
<dbReference type="GO" id="GO:0044718">
    <property type="term" value="P:siderophore transmembrane transport"/>
    <property type="evidence" value="ECO:0007669"/>
    <property type="project" value="TreeGrafter"/>
</dbReference>
<feature type="signal peptide" evidence="8">
    <location>
        <begin position="1"/>
        <end position="22"/>
    </location>
</feature>
<dbReference type="InterPro" id="IPR039426">
    <property type="entry name" value="TonB-dep_rcpt-like"/>
</dbReference>
<name>A0A370QIX9_9FLAO</name>
<feature type="chain" id="PRO_5016918152" evidence="8">
    <location>
        <begin position="23"/>
        <end position="832"/>
    </location>
</feature>
<dbReference type="Pfam" id="PF07715">
    <property type="entry name" value="Plug"/>
    <property type="match status" value="1"/>
</dbReference>
<accession>A0A370QIX9</accession>
<dbReference type="AlphaFoldDB" id="A0A370QIX9"/>
<dbReference type="EMBL" id="QRAO01000001">
    <property type="protein sequence ID" value="RDK88324.1"/>
    <property type="molecule type" value="Genomic_DNA"/>
</dbReference>
<dbReference type="GO" id="GO:0015344">
    <property type="term" value="F:siderophore uptake transmembrane transporter activity"/>
    <property type="evidence" value="ECO:0007669"/>
    <property type="project" value="TreeGrafter"/>
</dbReference>
<dbReference type="InterPro" id="IPR008969">
    <property type="entry name" value="CarboxyPept-like_regulatory"/>
</dbReference>
<keyword evidence="2" id="KW-0813">Transport</keyword>
<dbReference type="RefSeq" id="WP_115122039.1">
    <property type="nucleotide sequence ID" value="NZ_QRAO01000001.1"/>
</dbReference>
<dbReference type="OrthoDB" id="9803050at2"/>
<keyword evidence="10" id="KW-0675">Receptor</keyword>
<comment type="subcellular location">
    <subcellularLocation>
        <location evidence="1">Cell outer membrane</location>
        <topology evidence="1">Multi-pass membrane protein</topology>
    </subcellularLocation>
</comment>
<keyword evidence="5 8" id="KW-0732">Signal</keyword>
<dbReference type="PANTHER" id="PTHR30069:SF29">
    <property type="entry name" value="HEMOGLOBIN AND HEMOGLOBIN-HAPTOGLOBIN-BINDING PROTEIN 1-RELATED"/>
    <property type="match status" value="1"/>
</dbReference>
<evidence type="ECO:0000256" key="1">
    <source>
        <dbReference type="ARBA" id="ARBA00004571"/>
    </source>
</evidence>
<dbReference type="SUPFAM" id="SSF56935">
    <property type="entry name" value="Porins"/>
    <property type="match status" value="1"/>
</dbReference>
<proteinExistence type="predicted"/>
<organism evidence="10 11">
    <name type="scientific">Marinirhabdus gelatinilytica</name>
    <dbReference type="NCBI Taxonomy" id="1703343"/>
    <lineage>
        <taxon>Bacteria</taxon>
        <taxon>Pseudomonadati</taxon>
        <taxon>Bacteroidota</taxon>
        <taxon>Flavobacteriia</taxon>
        <taxon>Flavobacteriales</taxon>
        <taxon>Flavobacteriaceae</taxon>
    </lineage>
</organism>
<dbReference type="Proteomes" id="UP000255317">
    <property type="component" value="Unassembled WGS sequence"/>
</dbReference>
<dbReference type="Gene3D" id="2.60.40.1120">
    <property type="entry name" value="Carboxypeptidase-like, regulatory domain"/>
    <property type="match status" value="1"/>
</dbReference>
<dbReference type="GO" id="GO:0009279">
    <property type="term" value="C:cell outer membrane"/>
    <property type="evidence" value="ECO:0007669"/>
    <property type="project" value="UniProtKB-SubCell"/>
</dbReference>
<evidence type="ECO:0000259" key="9">
    <source>
        <dbReference type="Pfam" id="PF07715"/>
    </source>
</evidence>
<dbReference type="InterPro" id="IPR037066">
    <property type="entry name" value="Plug_dom_sf"/>
</dbReference>
<evidence type="ECO:0000256" key="8">
    <source>
        <dbReference type="SAM" id="SignalP"/>
    </source>
</evidence>
<dbReference type="InterPro" id="IPR012910">
    <property type="entry name" value="Plug_dom"/>
</dbReference>
<keyword evidence="4" id="KW-0812">Transmembrane</keyword>
<reference evidence="10 11" key="1">
    <citation type="submission" date="2018-07" db="EMBL/GenBank/DDBJ databases">
        <title>Genomic Encyclopedia of Type Strains, Phase IV (KMG-IV): sequencing the most valuable type-strain genomes for metagenomic binning, comparative biology and taxonomic classification.</title>
        <authorList>
            <person name="Goeker M."/>
        </authorList>
    </citation>
    <scope>NUCLEOTIDE SEQUENCE [LARGE SCALE GENOMIC DNA]</scope>
    <source>
        <strain evidence="10 11">DSM 101478</strain>
    </source>
</reference>
<evidence type="ECO:0000256" key="5">
    <source>
        <dbReference type="ARBA" id="ARBA00022729"/>
    </source>
</evidence>
<keyword evidence="3" id="KW-1134">Transmembrane beta strand</keyword>
<feature type="domain" description="TonB-dependent receptor plug" evidence="9">
    <location>
        <begin position="211"/>
        <end position="285"/>
    </location>
</feature>
<gene>
    <name evidence="10" type="ORF">C8D94_101194</name>
</gene>
<comment type="caution">
    <text evidence="10">The sequence shown here is derived from an EMBL/GenBank/DDBJ whole genome shotgun (WGS) entry which is preliminary data.</text>
</comment>
<dbReference type="Gene3D" id="2.170.130.10">
    <property type="entry name" value="TonB-dependent receptor, plug domain"/>
    <property type="match status" value="1"/>
</dbReference>
<evidence type="ECO:0000313" key="10">
    <source>
        <dbReference type="EMBL" id="RDK88324.1"/>
    </source>
</evidence>
<dbReference type="InterPro" id="IPR036942">
    <property type="entry name" value="Beta-barrel_TonB_sf"/>
</dbReference>
<sequence length="832" mass="93237">MKGIKAHTCFVFLFLWGSLCFAQDKISLKKAIDEIEQQHGYTFNYAEETISGYTVTQIDPSLSFAEKITQLKSQTKLLFTLLGNKLVTISLPESNLVCGNVKDEETGLPIAFATVQAAKKAVVTDENGYFSIDAPPTENIKIRFLGYRTAEITINNLETENCNPIFLSPLREQLDAVLLSSYLVQGMSKMSNGAERIDFNNFTALPGLIETDVLQSVQSLPGVHSTNETVSNINIRGGTNDQNLVLWDGIKMYQTGHFFGLISAFNPQITEQVSIQKNGTSATLTDGVSGTIAMETEKEVSNTFSGSLGASLIDANVFLDIPLGKTSSLQIGGRKSLSDVVTTPTYDAYFTRIAQDTEVETNVETVRNTNRSFDFYDVSLRWLYQIGERDKIRVNFLYVDNILAFNENATINNTAFSRESSVAQNSLGAGALWQHQWGEHLNTTLHVYESDYTLRAINANILDQQRFLQENSVSETGIKTAGILSLKETQKLTFGYELIETKVTNLDDVDVPLVRTLVAEVVRTHSGFGEYSIRFNDYKSILIAGLRYNYLDKFNESIIEPRLQFSQKFLEHFSLQVAGEFKHQITSQVINFQNDFLGIEKRRWQLSNNSTIPIIKSKQASLGFNYSNKGWLLSIEGYYKFVDGITSQEQGFQNQFEFVKTSGSYEVLGADVLFRKRFRDISLWISYSFMDNAYSFESLSETAFPSNYDIPHSVTFGSTYVYDTLKITGGFNWRSGNPTTSPVEGNEVVGGAINFDPPNSERFEDYIRVDASALYEVSLVNAMFEAGISVWNILDQTNTISTFYRVNENGDIVENKQTSLGFTPNAVLRVIL</sequence>
<evidence type="ECO:0000256" key="7">
    <source>
        <dbReference type="ARBA" id="ARBA00023237"/>
    </source>
</evidence>
<keyword evidence="11" id="KW-1185">Reference proteome</keyword>
<dbReference type="PANTHER" id="PTHR30069">
    <property type="entry name" value="TONB-DEPENDENT OUTER MEMBRANE RECEPTOR"/>
    <property type="match status" value="1"/>
</dbReference>
<dbReference type="SUPFAM" id="SSF49464">
    <property type="entry name" value="Carboxypeptidase regulatory domain-like"/>
    <property type="match status" value="1"/>
</dbReference>
<keyword evidence="6" id="KW-0472">Membrane</keyword>
<dbReference type="Gene3D" id="2.40.170.20">
    <property type="entry name" value="TonB-dependent receptor, beta-barrel domain"/>
    <property type="match status" value="1"/>
</dbReference>
<evidence type="ECO:0000313" key="11">
    <source>
        <dbReference type="Proteomes" id="UP000255317"/>
    </source>
</evidence>
<protein>
    <submittedName>
        <fullName evidence="10">Outer membrane receptor for ferrienterochelin and colicin</fullName>
    </submittedName>
</protein>
<dbReference type="Pfam" id="PF13715">
    <property type="entry name" value="CarbopepD_reg_2"/>
    <property type="match status" value="1"/>
</dbReference>